<dbReference type="Pfam" id="PF12999">
    <property type="entry name" value="PRKCSH-like"/>
    <property type="match status" value="1"/>
</dbReference>
<dbReference type="InterPro" id="IPR036607">
    <property type="entry name" value="PRKCSH"/>
</dbReference>
<proteinExistence type="predicted"/>
<dbReference type="InterPro" id="IPR009011">
    <property type="entry name" value="Man6P_isomerase_rcpt-bd_dom_sf"/>
</dbReference>
<dbReference type="PANTHER" id="PTHR12630:SF1">
    <property type="entry name" value="GLUCOSIDASE 2 SUBUNIT BETA"/>
    <property type="match status" value="1"/>
</dbReference>
<keyword evidence="9" id="KW-1185">Reference proteome</keyword>
<dbReference type="OrthoDB" id="28322at2759"/>
<dbReference type="InterPro" id="IPR044865">
    <property type="entry name" value="MRH_dom"/>
</dbReference>
<evidence type="ECO:0000256" key="6">
    <source>
        <dbReference type="SAM" id="SignalP"/>
    </source>
</evidence>
<feature type="coiled-coil region" evidence="5">
    <location>
        <begin position="154"/>
        <end position="206"/>
    </location>
</feature>
<gene>
    <name evidence="8" type="ORF">EJ06DRAFT_532202</name>
</gene>
<dbReference type="Proteomes" id="UP000799640">
    <property type="component" value="Unassembled WGS sequence"/>
</dbReference>
<accession>A0A6G1HRB0</accession>
<keyword evidence="4" id="KW-1015">Disulfide bond</keyword>
<evidence type="ECO:0000259" key="7">
    <source>
        <dbReference type="PROSITE" id="PS51914"/>
    </source>
</evidence>
<evidence type="ECO:0000256" key="5">
    <source>
        <dbReference type="SAM" id="Coils"/>
    </source>
</evidence>
<organism evidence="8 9">
    <name type="scientific">Trichodelitschia bisporula</name>
    <dbReference type="NCBI Taxonomy" id="703511"/>
    <lineage>
        <taxon>Eukaryota</taxon>
        <taxon>Fungi</taxon>
        <taxon>Dikarya</taxon>
        <taxon>Ascomycota</taxon>
        <taxon>Pezizomycotina</taxon>
        <taxon>Dothideomycetes</taxon>
        <taxon>Dothideomycetes incertae sedis</taxon>
        <taxon>Phaeotrichales</taxon>
        <taxon>Phaeotrichaceae</taxon>
        <taxon>Trichodelitschia</taxon>
    </lineage>
</organism>
<keyword evidence="3" id="KW-0256">Endoplasmic reticulum</keyword>
<dbReference type="PANTHER" id="PTHR12630">
    <property type="entry name" value="N-LINKED OLIGOSACCHARIDE PROCESSING"/>
    <property type="match status" value="1"/>
</dbReference>
<name>A0A6G1HRB0_9PEZI</name>
<protein>
    <recommendedName>
        <fullName evidence="1">Glucosidase 2 subunit beta</fullName>
    </recommendedName>
</protein>
<dbReference type="AlphaFoldDB" id="A0A6G1HRB0"/>
<feature type="chain" id="PRO_5026304823" description="Glucosidase 2 subunit beta" evidence="6">
    <location>
        <begin position="19"/>
        <end position="553"/>
    </location>
</feature>
<feature type="coiled-coil region" evidence="5">
    <location>
        <begin position="232"/>
        <end position="266"/>
    </location>
</feature>
<keyword evidence="2 6" id="KW-0732">Signal</keyword>
<keyword evidence="5" id="KW-0175">Coiled coil</keyword>
<dbReference type="GO" id="GO:0017177">
    <property type="term" value="C:glucosidase II complex"/>
    <property type="evidence" value="ECO:0007669"/>
    <property type="project" value="TreeGrafter"/>
</dbReference>
<dbReference type="Gene3D" id="2.70.130.10">
    <property type="entry name" value="Mannose-6-phosphate receptor binding domain"/>
    <property type="match status" value="1"/>
</dbReference>
<dbReference type="InterPro" id="IPR028146">
    <property type="entry name" value="PRKCSH_N"/>
</dbReference>
<reference evidence="8" key="1">
    <citation type="journal article" date="2020" name="Stud. Mycol.">
        <title>101 Dothideomycetes genomes: a test case for predicting lifestyles and emergence of pathogens.</title>
        <authorList>
            <person name="Haridas S."/>
            <person name="Albert R."/>
            <person name="Binder M."/>
            <person name="Bloem J."/>
            <person name="Labutti K."/>
            <person name="Salamov A."/>
            <person name="Andreopoulos B."/>
            <person name="Baker S."/>
            <person name="Barry K."/>
            <person name="Bills G."/>
            <person name="Bluhm B."/>
            <person name="Cannon C."/>
            <person name="Castanera R."/>
            <person name="Culley D."/>
            <person name="Daum C."/>
            <person name="Ezra D."/>
            <person name="Gonzalez J."/>
            <person name="Henrissat B."/>
            <person name="Kuo A."/>
            <person name="Liang C."/>
            <person name="Lipzen A."/>
            <person name="Lutzoni F."/>
            <person name="Magnuson J."/>
            <person name="Mondo S."/>
            <person name="Nolan M."/>
            <person name="Ohm R."/>
            <person name="Pangilinan J."/>
            <person name="Park H.-J."/>
            <person name="Ramirez L."/>
            <person name="Alfaro M."/>
            <person name="Sun H."/>
            <person name="Tritt A."/>
            <person name="Yoshinaga Y."/>
            <person name="Zwiers L.-H."/>
            <person name="Turgeon B."/>
            <person name="Goodwin S."/>
            <person name="Spatafora J."/>
            <person name="Crous P."/>
            <person name="Grigoriev I."/>
        </authorList>
    </citation>
    <scope>NUCLEOTIDE SEQUENCE</scope>
    <source>
        <strain evidence="8">CBS 262.69</strain>
    </source>
</reference>
<evidence type="ECO:0000313" key="8">
    <source>
        <dbReference type="EMBL" id="KAF2398454.1"/>
    </source>
</evidence>
<dbReference type="EMBL" id="ML996700">
    <property type="protein sequence ID" value="KAF2398454.1"/>
    <property type="molecule type" value="Genomic_DNA"/>
</dbReference>
<dbReference type="SUPFAM" id="SSF50911">
    <property type="entry name" value="Mannose 6-phosphate receptor domain"/>
    <property type="match status" value="1"/>
</dbReference>
<feature type="signal peptide" evidence="6">
    <location>
        <begin position="1"/>
        <end position="18"/>
    </location>
</feature>
<evidence type="ECO:0000256" key="2">
    <source>
        <dbReference type="ARBA" id="ARBA00022729"/>
    </source>
</evidence>
<dbReference type="GO" id="GO:0006491">
    <property type="term" value="P:N-glycan processing"/>
    <property type="evidence" value="ECO:0007669"/>
    <property type="project" value="TreeGrafter"/>
</dbReference>
<dbReference type="PROSITE" id="PS51914">
    <property type="entry name" value="MRH"/>
    <property type="match status" value="1"/>
</dbReference>
<dbReference type="Pfam" id="PF13015">
    <property type="entry name" value="PRKCSH_1"/>
    <property type="match status" value="1"/>
</dbReference>
<dbReference type="InterPro" id="IPR039794">
    <property type="entry name" value="Gtb1-like"/>
</dbReference>
<sequence>MKTPHLAALLLATPILSTTPPRPRGVGPEFAKHYSSPDTFTCIQAPHITLPRSRVNDDYCDCPDGSDEPGTAACASLAASDAGALALPGFYCKNKGHQPSYIPFTYVNDGVCDNEACCDGSDEDATRSGVVCEDRCKAAGKAWRAQAEARAKALNAAQKRRKELVAQAWRLRQEVEDRIQTLTTQIQGAEMHVRDLEGELEATERRERARVVAKPKEGGKMGVLVGLARRRTEELRSALEGLRGQRDEAARRVHELEALLARFKEEYNPNFNDEGVKRAVRAWEDYDAQGRYQEPEGATERDLDEVSKADEESGLKWAEWEREEVSDTDVLYHFEAYLPRPVRDWLDTKLRDLRLWAMDNGILAADSGSSGSGSESKAVTEARTRLDTARGELNTHTTSLAQHREDLTKDYGPQDVFRALKDTCISADSGEYEYEVCWMGQTIQKPKKGGAHTGLGSFTGFERVAVDEEVRSDGRGLGSGERLAMKFENGAHCWNGPARSALVVLACAERDEIWRVVEAEKCVYRFEMGTPAVCEEKGIGGADAMGQKKRDEL</sequence>
<evidence type="ECO:0000313" key="9">
    <source>
        <dbReference type="Proteomes" id="UP000799640"/>
    </source>
</evidence>
<evidence type="ECO:0000256" key="4">
    <source>
        <dbReference type="ARBA" id="ARBA00023157"/>
    </source>
</evidence>
<evidence type="ECO:0000256" key="1">
    <source>
        <dbReference type="ARBA" id="ARBA00022387"/>
    </source>
</evidence>
<evidence type="ECO:0000256" key="3">
    <source>
        <dbReference type="ARBA" id="ARBA00022824"/>
    </source>
</evidence>
<feature type="domain" description="MRH" evidence="7">
    <location>
        <begin position="405"/>
        <end position="536"/>
    </location>
</feature>